<dbReference type="SUPFAM" id="SSF46894">
    <property type="entry name" value="C-terminal effector domain of the bipartite response regulators"/>
    <property type="match status" value="1"/>
</dbReference>
<dbReference type="InterPro" id="IPR016032">
    <property type="entry name" value="Sig_transdc_resp-reg_C-effctor"/>
</dbReference>
<dbReference type="SMART" id="SM00862">
    <property type="entry name" value="Trans_reg_C"/>
    <property type="match status" value="1"/>
</dbReference>
<feature type="domain" description="OmpR/PhoB-type" evidence="3">
    <location>
        <begin position="1"/>
        <end position="79"/>
    </location>
</feature>
<evidence type="ECO:0000259" key="3">
    <source>
        <dbReference type="PROSITE" id="PS51755"/>
    </source>
</evidence>
<dbReference type="InterPro" id="IPR036388">
    <property type="entry name" value="WH-like_DNA-bd_sf"/>
</dbReference>
<evidence type="ECO:0000313" key="4">
    <source>
        <dbReference type="EMBL" id="MCL1127567.1"/>
    </source>
</evidence>
<accession>A0ABT0LIN8</accession>
<dbReference type="Gene3D" id="1.10.10.10">
    <property type="entry name" value="Winged helix-like DNA-binding domain superfamily/Winged helix DNA-binding domain"/>
    <property type="match status" value="1"/>
</dbReference>
<dbReference type="InterPro" id="IPR001867">
    <property type="entry name" value="OmpR/PhoB-type_DNA-bd"/>
</dbReference>
<dbReference type="Pfam" id="PF00486">
    <property type="entry name" value="Trans_reg_C"/>
    <property type="match status" value="1"/>
</dbReference>
<proteinExistence type="predicted"/>
<dbReference type="EMBL" id="JAKIKS010000175">
    <property type="protein sequence ID" value="MCL1127567.1"/>
    <property type="molecule type" value="Genomic_DNA"/>
</dbReference>
<dbReference type="RefSeq" id="WP_248943007.1">
    <property type="nucleotide sequence ID" value="NZ_JAKIKS010000175.1"/>
</dbReference>
<feature type="DNA-binding region" description="OmpR/PhoB-type" evidence="2">
    <location>
        <begin position="1"/>
        <end position="79"/>
    </location>
</feature>
<dbReference type="PROSITE" id="PS51755">
    <property type="entry name" value="OMPR_PHOB"/>
    <property type="match status" value="1"/>
</dbReference>
<evidence type="ECO:0000313" key="5">
    <source>
        <dbReference type="Proteomes" id="UP001203423"/>
    </source>
</evidence>
<evidence type="ECO:0000256" key="2">
    <source>
        <dbReference type="PROSITE-ProRule" id="PRU01091"/>
    </source>
</evidence>
<name>A0ABT0LIN8_9GAMM</name>
<evidence type="ECO:0000256" key="1">
    <source>
        <dbReference type="ARBA" id="ARBA00023125"/>
    </source>
</evidence>
<organism evidence="4 5">
    <name type="scientific">Shewanella surugensis</name>
    <dbReference type="NCBI Taxonomy" id="212020"/>
    <lineage>
        <taxon>Bacteria</taxon>
        <taxon>Pseudomonadati</taxon>
        <taxon>Pseudomonadota</taxon>
        <taxon>Gammaproteobacteria</taxon>
        <taxon>Alteromonadales</taxon>
        <taxon>Shewanellaceae</taxon>
        <taxon>Shewanella</taxon>
    </lineage>
</organism>
<keyword evidence="5" id="KW-1185">Reference proteome</keyword>
<comment type="caution">
    <text evidence="4">The sequence shown here is derived from an EMBL/GenBank/DDBJ whole genome shotgun (WGS) entry which is preliminary data.</text>
</comment>
<sequence length="91" mass="10490">MNNEDLTYCEMIMMKELLSERGGIVSRDRLSIAAFGEVFSKHNRRIDVRISRLRKKLPLNLDGKSKIKSVSGEGYAYIDDDWLSQYLGEMS</sequence>
<keyword evidence="1 2" id="KW-0238">DNA-binding</keyword>
<reference evidence="4 5" key="1">
    <citation type="submission" date="2022-01" db="EMBL/GenBank/DDBJ databases">
        <title>Whole genome-based taxonomy of the Shewanellaceae.</title>
        <authorList>
            <person name="Martin-Rodriguez A.J."/>
        </authorList>
    </citation>
    <scope>NUCLEOTIDE SEQUENCE [LARGE SCALE GENOMIC DNA]</scope>
    <source>
        <strain evidence="4 5">DSM 17177</strain>
    </source>
</reference>
<gene>
    <name evidence="4" type="ORF">L2764_24610</name>
</gene>
<protein>
    <submittedName>
        <fullName evidence="4">Helix-turn-helix domain-containing protein</fullName>
    </submittedName>
</protein>
<dbReference type="Proteomes" id="UP001203423">
    <property type="component" value="Unassembled WGS sequence"/>
</dbReference>